<reference evidence="2" key="1">
    <citation type="journal article" date="2019" name="Int. J. Syst. Evol. Microbiol.">
        <title>The Global Catalogue of Microorganisms (GCM) 10K type strain sequencing project: providing services to taxonomists for standard genome sequencing and annotation.</title>
        <authorList>
            <consortium name="The Broad Institute Genomics Platform"/>
            <consortium name="The Broad Institute Genome Sequencing Center for Infectious Disease"/>
            <person name="Wu L."/>
            <person name="Ma J."/>
        </authorList>
    </citation>
    <scope>NUCLEOTIDE SEQUENCE [LARGE SCALE GENOMIC DNA]</scope>
    <source>
        <strain evidence="2">JCM 17917</strain>
    </source>
</reference>
<sequence>MGSSFIKIREKGFWANDGFVEAMQLCLINEIEQKKLDSVAWLNGFKLELSLQSLPLINGGMSMQLEEFLTDFQRKETIIELIDSICDKIETYNDFLTGENLHRFRKRAMVLLKESRKIQLANESDFTESVNEAGWKDSAIHEVKERYLHSFKLLKSLIKGKLETGSSSPIDYWNY</sequence>
<dbReference type="EMBL" id="BAABGX010000002">
    <property type="protein sequence ID" value="GAA4303166.1"/>
    <property type="molecule type" value="Genomic_DNA"/>
</dbReference>
<dbReference type="Proteomes" id="UP001501844">
    <property type="component" value="Unassembled WGS sequence"/>
</dbReference>
<accession>A0ABP8FGE0</accession>
<gene>
    <name evidence="1" type="ORF">GCM10023183_15540</name>
</gene>
<name>A0ABP8FGE0_9BACT</name>
<dbReference type="RefSeq" id="WP_345164378.1">
    <property type="nucleotide sequence ID" value="NZ_BAABGX010000002.1"/>
</dbReference>
<comment type="caution">
    <text evidence="1">The sequence shown here is derived from an EMBL/GenBank/DDBJ whole genome shotgun (WGS) entry which is preliminary data.</text>
</comment>
<protein>
    <submittedName>
        <fullName evidence="1">Uncharacterized protein</fullName>
    </submittedName>
</protein>
<evidence type="ECO:0000313" key="2">
    <source>
        <dbReference type="Proteomes" id="UP001501844"/>
    </source>
</evidence>
<evidence type="ECO:0000313" key="1">
    <source>
        <dbReference type="EMBL" id="GAA4303166.1"/>
    </source>
</evidence>
<organism evidence="1 2">
    <name type="scientific">Nibribacter koreensis</name>
    <dbReference type="NCBI Taxonomy" id="1084519"/>
    <lineage>
        <taxon>Bacteria</taxon>
        <taxon>Pseudomonadati</taxon>
        <taxon>Bacteroidota</taxon>
        <taxon>Cytophagia</taxon>
        <taxon>Cytophagales</taxon>
        <taxon>Hymenobacteraceae</taxon>
        <taxon>Nibribacter</taxon>
    </lineage>
</organism>
<keyword evidence="2" id="KW-1185">Reference proteome</keyword>
<proteinExistence type="predicted"/>